<dbReference type="Gene3D" id="1.20.120.140">
    <property type="entry name" value="Signal recognition particle SRP54, nucleotide-binding domain"/>
    <property type="match status" value="1"/>
</dbReference>
<dbReference type="Gene3D" id="1.10.260.30">
    <property type="entry name" value="Signal recognition particle, SRP54 subunit, M-domain"/>
    <property type="match status" value="1"/>
</dbReference>
<name>A0A1I2RHG5_9FIRM</name>
<dbReference type="GO" id="GO:0005525">
    <property type="term" value="F:GTP binding"/>
    <property type="evidence" value="ECO:0007669"/>
    <property type="project" value="UniProtKB-UniRule"/>
</dbReference>
<dbReference type="EC" id="3.6.5.4" evidence="9"/>
<accession>A0A1I2RHG5</accession>
<evidence type="ECO:0000256" key="7">
    <source>
        <dbReference type="ARBA" id="ARBA00023274"/>
    </source>
</evidence>
<comment type="catalytic activity">
    <reaction evidence="8 9">
        <text>GTP + H2O = GDP + phosphate + H(+)</text>
        <dbReference type="Rhea" id="RHEA:19669"/>
        <dbReference type="ChEBI" id="CHEBI:15377"/>
        <dbReference type="ChEBI" id="CHEBI:15378"/>
        <dbReference type="ChEBI" id="CHEBI:37565"/>
        <dbReference type="ChEBI" id="CHEBI:43474"/>
        <dbReference type="ChEBI" id="CHEBI:58189"/>
        <dbReference type="EC" id="3.6.5.4"/>
    </reaction>
</comment>
<dbReference type="STRING" id="341036.SAMN05660649_01566"/>
<evidence type="ECO:0000256" key="2">
    <source>
        <dbReference type="ARBA" id="ARBA00022741"/>
    </source>
</evidence>
<feature type="domain" description="SRP54-type proteins GTP-binding" evidence="10">
    <location>
        <begin position="269"/>
        <end position="282"/>
    </location>
</feature>
<dbReference type="FunFam" id="3.40.50.300:FF:000022">
    <property type="entry name" value="Signal recognition particle 54 kDa subunit"/>
    <property type="match status" value="1"/>
</dbReference>
<dbReference type="Pfam" id="PF00448">
    <property type="entry name" value="SRP54"/>
    <property type="match status" value="1"/>
</dbReference>
<dbReference type="InterPro" id="IPR004780">
    <property type="entry name" value="SRP"/>
</dbReference>
<comment type="domain">
    <text evidence="9">Composed of three domains: the N-terminal N domain, which is responsible for interactions with the ribosome, the central G domain, which binds GTP, and the C-terminal M domain, which binds the RNA and the signal sequence of the RNC.</text>
</comment>
<dbReference type="InterPro" id="IPR003593">
    <property type="entry name" value="AAA+_ATPase"/>
</dbReference>
<dbReference type="InterPro" id="IPR000897">
    <property type="entry name" value="SRP54_GTPase_dom"/>
</dbReference>
<evidence type="ECO:0000256" key="8">
    <source>
        <dbReference type="ARBA" id="ARBA00048027"/>
    </source>
</evidence>
<comment type="similarity">
    <text evidence="1 9">Belongs to the GTP-binding SRP family. SRP54 subfamily.</text>
</comment>
<dbReference type="Proteomes" id="UP000199337">
    <property type="component" value="Unassembled WGS sequence"/>
</dbReference>
<reference evidence="12" key="1">
    <citation type="submission" date="2016-10" db="EMBL/GenBank/DDBJ databases">
        <authorList>
            <person name="Varghese N."/>
            <person name="Submissions S."/>
        </authorList>
    </citation>
    <scope>NUCLEOTIDE SEQUENCE [LARGE SCALE GENOMIC DNA]</scope>
    <source>
        <strain evidence="12">DSM 17038</strain>
    </source>
</reference>
<dbReference type="Pfam" id="PF02881">
    <property type="entry name" value="SRP54_N"/>
    <property type="match status" value="1"/>
</dbReference>
<evidence type="ECO:0000313" key="11">
    <source>
        <dbReference type="EMBL" id="SFG40008.1"/>
    </source>
</evidence>
<dbReference type="NCBIfam" id="TIGR00959">
    <property type="entry name" value="ffh"/>
    <property type="match status" value="1"/>
</dbReference>
<feature type="binding site" evidence="9">
    <location>
        <begin position="248"/>
        <end position="251"/>
    </location>
    <ligand>
        <name>GTP</name>
        <dbReference type="ChEBI" id="CHEBI:37565"/>
    </ligand>
</feature>
<evidence type="ECO:0000256" key="5">
    <source>
        <dbReference type="ARBA" id="ARBA00023134"/>
    </source>
</evidence>
<dbReference type="HAMAP" id="MF_00306">
    <property type="entry name" value="SRP54"/>
    <property type="match status" value="1"/>
</dbReference>
<evidence type="ECO:0000256" key="4">
    <source>
        <dbReference type="ARBA" id="ARBA00022884"/>
    </source>
</evidence>
<dbReference type="InterPro" id="IPR027417">
    <property type="entry name" value="P-loop_NTPase"/>
</dbReference>
<dbReference type="PANTHER" id="PTHR11564">
    <property type="entry name" value="SIGNAL RECOGNITION PARTICLE 54K PROTEIN SRP54"/>
    <property type="match status" value="1"/>
</dbReference>
<dbReference type="InterPro" id="IPR042101">
    <property type="entry name" value="SRP54_N_sf"/>
</dbReference>
<dbReference type="InterPro" id="IPR022941">
    <property type="entry name" value="SRP54"/>
</dbReference>
<dbReference type="SMART" id="SM00963">
    <property type="entry name" value="SRP54_N"/>
    <property type="match status" value="1"/>
</dbReference>
<dbReference type="PROSITE" id="PS00300">
    <property type="entry name" value="SRP54"/>
    <property type="match status" value="1"/>
</dbReference>
<dbReference type="AlphaFoldDB" id="A0A1I2RHG5"/>
<evidence type="ECO:0000256" key="1">
    <source>
        <dbReference type="ARBA" id="ARBA00005450"/>
    </source>
</evidence>
<dbReference type="Pfam" id="PF02978">
    <property type="entry name" value="SRP_SPB"/>
    <property type="match status" value="1"/>
</dbReference>
<evidence type="ECO:0000313" key="12">
    <source>
        <dbReference type="Proteomes" id="UP000199337"/>
    </source>
</evidence>
<keyword evidence="4 9" id="KW-0694">RNA-binding</keyword>
<comment type="subcellular location">
    <subcellularLocation>
        <location evidence="9">Cytoplasm</location>
    </subcellularLocation>
    <text evidence="9">The SRP-RNC complex is targeted to the cytoplasmic membrane.</text>
</comment>
<dbReference type="EMBL" id="FOOX01000004">
    <property type="protein sequence ID" value="SFG40008.1"/>
    <property type="molecule type" value="Genomic_DNA"/>
</dbReference>
<dbReference type="InterPro" id="IPR036891">
    <property type="entry name" value="Signal_recog_part_SRP54_M_sf"/>
</dbReference>
<dbReference type="SMART" id="SM00382">
    <property type="entry name" value="AAA"/>
    <property type="match status" value="1"/>
</dbReference>
<evidence type="ECO:0000256" key="6">
    <source>
        <dbReference type="ARBA" id="ARBA00023135"/>
    </source>
</evidence>
<dbReference type="SMART" id="SM00962">
    <property type="entry name" value="SRP54"/>
    <property type="match status" value="1"/>
</dbReference>
<keyword evidence="3 9" id="KW-0378">Hydrolase</keyword>
<keyword evidence="2 9" id="KW-0547">Nucleotide-binding</keyword>
<dbReference type="OrthoDB" id="9804720at2"/>
<dbReference type="PANTHER" id="PTHR11564:SF5">
    <property type="entry name" value="SIGNAL RECOGNITION PARTICLE SUBUNIT SRP54"/>
    <property type="match status" value="1"/>
</dbReference>
<keyword evidence="12" id="KW-1185">Reference proteome</keyword>
<organism evidence="11 12">
    <name type="scientific">Desulfotruncus arcticus DSM 17038</name>
    <dbReference type="NCBI Taxonomy" id="1121424"/>
    <lineage>
        <taxon>Bacteria</taxon>
        <taxon>Bacillati</taxon>
        <taxon>Bacillota</taxon>
        <taxon>Clostridia</taxon>
        <taxon>Eubacteriales</taxon>
        <taxon>Desulfallaceae</taxon>
        <taxon>Desulfotruncus</taxon>
    </lineage>
</organism>
<keyword evidence="6 9" id="KW-0733">Signal recognition particle</keyword>
<proteinExistence type="inferred from homology"/>
<dbReference type="CDD" id="cd18539">
    <property type="entry name" value="SRP_G"/>
    <property type="match status" value="1"/>
</dbReference>
<dbReference type="GO" id="GO:0048500">
    <property type="term" value="C:signal recognition particle"/>
    <property type="evidence" value="ECO:0007669"/>
    <property type="project" value="UniProtKB-UniRule"/>
</dbReference>
<dbReference type="SUPFAM" id="SSF47446">
    <property type="entry name" value="Signal peptide-binding domain"/>
    <property type="match status" value="1"/>
</dbReference>
<feature type="binding site" evidence="9">
    <location>
        <begin position="108"/>
        <end position="115"/>
    </location>
    <ligand>
        <name>GTP</name>
        <dbReference type="ChEBI" id="CHEBI:37565"/>
    </ligand>
</feature>
<dbReference type="GO" id="GO:0008312">
    <property type="term" value="F:7S RNA binding"/>
    <property type="evidence" value="ECO:0007669"/>
    <property type="project" value="InterPro"/>
</dbReference>
<evidence type="ECO:0000256" key="3">
    <source>
        <dbReference type="ARBA" id="ARBA00022801"/>
    </source>
</evidence>
<dbReference type="InterPro" id="IPR004125">
    <property type="entry name" value="Signal_recog_particle_SRP54_M"/>
</dbReference>
<dbReference type="GO" id="GO:0006614">
    <property type="term" value="P:SRP-dependent cotranslational protein targeting to membrane"/>
    <property type="evidence" value="ECO:0007669"/>
    <property type="project" value="InterPro"/>
</dbReference>
<dbReference type="GO" id="GO:0003924">
    <property type="term" value="F:GTPase activity"/>
    <property type="evidence" value="ECO:0007669"/>
    <property type="project" value="UniProtKB-UniRule"/>
</dbReference>
<dbReference type="SUPFAM" id="SSF52540">
    <property type="entry name" value="P-loop containing nucleoside triphosphate hydrolases"/>
    <property type="match status" value="1"/>
</dbReference>
<comment type="subunit">
    <text evidence="9">Part of the signal recognition particle protein translocation system, which is composed of SRP and FtsY.</text>
</comment>
<dbReference type="RefSeq" id="WP_092470349.1">
    <property type="nucleotide sequence ID" value="NZ_FOOX01000004.1"/>
</dbReference>
<comment type="function">
    <text evidence="9">Involved in targeting and insertion of nascent membrane proteins into the cytoplasmic membrane. Binds to the hydrophobic signal sequence of the ribosome-nascent chain (RNC) as it emerges from the ribosomes. The SRP-RNC complex is then targeted to the cytoplasmic membrane where it interacts with the SRP receptor FtsY.</text>
</comment>
<evidence type="ECO:0000256" key="9">
    <source>
        <dbReference type="HAMAP-Rule" id="MF_00306"/>
    </source>
</evidence>
<dbReference type="Gene3D" id="3.40.50.300">
    <property type="entry name" value="P-loop containing nucleotide triphosphate hydrolases"/>
    <property type="match status" value="1"/>
</dbReference>
<sequence length="455" mass="50221">MVFSGLAERLQETFKKLKGKGRLTEEDVDQALKEVRRALIGADVNFLVVKDFIAKVKERAIGSDVLQSLTPAQQVIKIVHDELAELMGGSNSKIELAPAPPTVIMMVGLHGAGKTTTTAKLANLLRRQGRRPMLVAADIYRPAAIKQLQVLGGQLNMPVFSMGDSVAPPDIARAAVDKAKRDGNDLIIIDTAGRLHIDEELMAELRRVVDAVHPNEILLVVDSMTGQDAVNVAKTFNEMLSLTGVVLTKLDGDTRGGAALSVKAVTGCPIKFIGMGEKLDALEQFHPERMADRILGMGDVMTLIEKAQANFDAEQVEKLNKRIRSMEFTLDDFVQQINQVKKMGPLDQILGMIPGLGNMKKLKDLDFDEKELVFVEAIISSMTPWERQNPQEIKGNRRKRIARGSGTSVQDVNRLLKQFDQTRKMMRQVMDMEKNIKKGKVGKNPFGFGKKGSPF</sequence>
<protein>
    <recommendedName>
        <fullName evidence="9">Signal recognition particle protein</fullName>
        <ecNumber evidence="9">3.6.5.4</ecNumber>
    </recommendedName>
    <alternativeName>
        <fullName evidence="9">Fifty-four homolog</fullName>
    </alternativeName>
</protein>
<keyword evidence="9" id="KW-0963">Cytoplasm</keyword>
<keyword evidence="7 9" id="KW-0687">Ribonucleoprotein</keyword>
<evidence type="ECO:0000259" key="10">
    <source>
        <dbReference type="PROSITE" id="PS00300"/>
    </source>
</evidence>
<gene>
    <name evidence="9" type="primary">ffh</name>
    <name evidence="11" type="ORF">SAMN05660649_01566</name>
</gene>
<feature type="binding site" evidence="9">
    <location>
        <begin position="190"/>
        <end position="194"/>
    </location>
    <ligand>
        <name>GTP</name>
        <dbReference type="ChEBI" id="CHEBI:37565"/>
    </ligand>
</feature>
<dbReference type="InterPro" id="IPR013822">
    <property type="entry name" value="Signal_recog_particl_SRP54_hlx"/>
</dbReference>
<keyword evidence="5 9" id="KW-0342">GTP-binding</keyword>